<dbReference type="PANTHER" id="PTHR19143">
    <property type="entry name" value="FIBRINOGEN/TENASCIN/ANGIOPOEITIN"/>
    <property type="match status" value="1"/>
</dbReference>
<dbReference type="InterPro" id="IPR014716">
    <property type="entry name" value="Fibrinogen_a/b/g_C_1"/>
</dbReference>
<keyword evidence="1" id="KW-1015">Disulfide bond</keyword>
<accession>A0ABN8SXQ7</accession>
<dbReference type="InterPro" id="IPR020837">
    <property type="entry name" value="Fibrinogen_CS"/>
</dbReference>
<dbReference type="Gene3D" id="3.90.215.10">
    <property type="entry name" value="Gamma Fibrinogen, chain A, domain 1"/>
    <property type="match status" value="1"/>
</dbReference>
<dbReference type="NCBIfam" id="NF040941">
    <property type="entry name" value="GGGWT_bact"/>
    <property type="match status" value="1"/>
</dbReference>
<dbReference type="EMBL" id="CALNXI010004709">
    <property type="protein sequence ID" value="CAH3196328.1"/>
    <property type="molecule type" value="Genomic_DNA"/>
</dbReference>
<evidence type="ECO:0000256" key="1">
    <source>
        <dbReference type="ARBA" id="ARBA00023157"/>
    </source>
</evidence>
<dbReference type="Proteomes" id="UP001159427">
    <property type="component" value="Unassembled WGS sequence"/>
</dbReference>
<reference evidence="3 4" key="1">
    <citation type="submission" date="2022-05" db="EMBL/GenBank/DDBJ databases">
        <authorList>
            <consortium name="Genoscope - CEA"/>
            <person name="William W."/>
        </authorList>
    </citation>
    <scope>NUCLEOTIDE SEQUENCE [LARGE SCALE GENOMIC DNA]</scope>
</reference>
<dbReference type="SMART" id="SM00186">
    <property type="entry name" value="FBG"/>
    <property type="match status" value="1"/>
</dbReference>
<dbReference type="PANTHER" id="PTHR19143:SF458">
    <property type="entry name" value="FIBRINOGEN C-TERMINAL DOMAIN-CONTAINING PROTEIN-RELATED"/>
    <property type="match status" value="1"/>
</dbReference>
<protein>
    <recommendedName>
        <fullName evidence="2">Fibrinogen C-terminal domain-containing protein</fullName>
    </recommendedName>
</protein>
<proteinExistence type="predicted"/>
<organism evidence="3 4">
    <name type="scientific">Porites evermanni</name>
    <dbReference type="NCBI Taxonomy" id="104178"/>
    <lineage>
        <taxon>Eukaryota</taxon>
        <taxon>Metazoa</taxon>
        <taxon>Cnidaria</taxon>
        <taxon>Anthozoa</taxon>
        <taxon>Hexacorallia</taxon>
        <taxon>Scleractinia</taxon>
        <taxon>Fungiina</taxon>
        <taxon>Poritidae</taxon>
        <taxon>Porites</taxon>
    </lineage>
</organism>
<dbReference type="PROSITE" id="PS51406">
    <property type="entry name" value="FIBRINOGEN_C_2"/>
    <property type="match status" value="1"/>
</dbReference>
<keyword evidence="4" id="KW-1185">Reference proteome</keyword>
<dbReference type="InterPro" id="IPR002181">
    <property type="entry name" value="Fibrinogen_a/b/g_C_dom"/>
</dbReference>
<dbReference type="SUPFAM" id="SSF56496">
    <property type="entry name" value="Fibrinogen C-terminal domain-like"/>
    <property type="match status" value="1"/>
</dbReference>
<feature type="domain" description="Fibrinogen C-terminal" evidence="2">
    <location>
        <begin position="123"/>
        <end position="337"/>
    </location>
</feature>
<name>A0ABN8SXQ7_9CNID</name>
<dbReference type="InterPro" id="IPR036056">
    <property type="entry name" value="Fibrinogen-like_C"/>
</dbReference>
<sequence>MRSSVPNGRDDSVYMMHYFFLRALLFTLLNVVTLATSTVKPLAGNDNAKNAQCTNVNNYFYAGPNTRKIEQQLAEIKEEIKALKRQGNHAGSSRGNGLNTNLRVYFHLVNSSLHSILLIQVTFHHVVVYKNCADIYKSGAKISGVYKINPDGLGEFEVYCDQKTAGGGWTVFQKRQDGSVDFYRAWNDYKQGFGNLNGEFWLGLDKINRLTVSGRYRLRVDLEDLHGSTAFAEYSSFAVMSERVKYKLSLGSYSGTAGDSLGYHRGYPFSTKDRDNDSAGNCAQGHKGAWWYKSCYESNLNGLYLHGKVDTKGIVWRTWKNNYYSVERSEMKMRPKDF</sequence>
<dbReference type="CDD" id="cd00087">
    <property type="entry name" value="FReD"/>
    <property type="match status" value="1"/>
</dbReference>
<gene>
    <name evidence="3" type="ORF">PEVE_00032368</name>
</gene>
<evidence type="ECO:0000259" key="2">
    <source>
        <dbReference type="PROSITE" id="PS51406"/>
    </source>
</evidence>
<comment type="caution">
    <text evidence="3">The sequence shown here is derived from an EMBL/GenBank/DDBJ whole genome shotgun (WGS) entry which is preliminary data.</text>
</comment>
<dbReference type="InterPro" id="IPR050373">
    <property type="entry name" value="Fibrinogen_C-term_domain"/>
</dbReference>
<dbReference type="PROSITE" id="PS00514">
    <property type="entry name" value="FIBRINOGEN_C_1"/>
    <property type="match status" value="1"/>
</dbReference>
<evidence type="ECO:0000313" key="3">
    <source>
        <dbReference type="EMBL" id="CAH3196328.1"/>
    </source>
</evidence>
<evidence type="ECO:0000313" key="4">
    <source>
        <dbReference type="Proteomes" id="UP001159427"/>
    </source>
</evidence>
<dbReference type="Pfam" id="PF00147">
    <property type="entry name" value="Fibrinogen_C"/>
    <property type="match status" value="1"/>
</dbReference>